<dbReference type="GO" id="GO:0003824">
    <property type="term" value="F:catalytic activity"/>
    <property type="evidence" value="ECO:0007669"/>
    <property type="project" value="InterPro"/>
</dbReference>
<evidence type="ECO:0000313" key="2">
    <source>
        <dbReference type="Proteomes" id="UP000680656"/>
    </source>
</evidence>
<dbReference type="AlphaFoldDB" id="A0A8E7AVY1"/>
<dbReference type="GeneID" id="65098504"/>
<dbReference type="RefSeq" id="WP_214419406.1">
    <property type="nucleotide sequence ID" value="NZ_CP075546.1"/>
</dbReference>
<dbReference type="Proteomes" id="UP000680656">
    <property type="component" value="Chromosome"/>
</dbReference>
<keyword evidence="2" id="KW-1185">Reference proteome</keyword>
<reference evidence="1 2" key="1">
    <citation type="submission" date="2021-05" db="EMBL/GenBank/DDBJ databases">
        <title>A novel Methanospirillum isolate from a pyrite-forming mixed culture.</title>
        <authorList>
            <person name="Bunk B."/>
            <person name="Sproer C."/>
            <person name="Spring S."/>
            <person name="Pester M."/>
        </authorList>
    </citation>
    <scope>NUCLEOTIDE SEQUENCE [LARGE SCALE GENOMIC DNA]</scope>
    <source>
        <strain evidence="1 2">J.3.6.1-F.2.7.3</strain>
    </source>
</reference>
<dbReference type="SUPFAM" id="SSF48150">
    <property type="entry name" value="DNA-glycosylase"/>
    <property type="match status" value="1"/>
</dbReference>
<sequence length="321" mass="36804">MIRKHLSSDGENRISELIALMAQPPSHDPEMIKKVTCDLVRVVASALMRLRENNPRFGESECSILGEASTVPMGRKEANAFLCACFLEIRSGNTDIWDNVEFFAEEVLDDPENFWQSILDHTEEGWNERFFDYNLHPDEKVHARIYHIANLIVRFYAGDGRQIWMGYEQDPESVYKRLLMLQIPRSIACLIVGILKDKGYIQGPFDIVGDIVDSRVLGRMICGDGSSITPMKARRLARMIAPVDPWVLDRPLYLIGSSWCGPGPKCRACPVRDVCVFSIFEERGIRPDPIFRDHLFGKKSVQKTLKKWQDPDMDHSLDRQY</sequence>
<evidence type="ECO:0000313" key="1">
    <source>
        <dbReference type="EMBL" id="QVV88597.1"/>
    </source>
</evidence>
<accession>A0A8E7AVY1</accession>
<proteinExistence type="predicted"/>
<dbReference type="InterPro" id="IPR011257">
    <property type="entry name" value="DNA_glycosylase"/>
</dbReference>
<dbReference type="EMBL" id="CP075546">
    <property type="protein sequence ID" value="QVV88597.1"/>
    <property type="molecule type" value="Genomic_DNA"/>
</dbReference>
<gene>
    <name evidence="1" type="ORF">KHC33_14930</name>
</gene>
<evidence type="ECO:0008006" key="3">
    <source>
        <dbReference type="Google" id="ProtNLM"/>
    </source>
</evidence>
<organism evidence="1 2">
    <name type="scientific">Methanospirillum purgamenti</name>
    <dbReference type="NCBI Taxonomy" id="2834276"/>
    <lineage>
        <taxon>Archaea</taxon>
        <taxon>Methanobacteriati</taxon>
        <taxon>Methanobacteriota</taxon>
        <taxon>Stenosarchaea group</taxon>
        <taxon>Methanomicrobia</taxon>
        <taxon>Methanomicrobiales</taxon>
        <taxon>Methanospirillaceae</taxon>
        <taxon>Methanospirillum</taxon>
    </lineage>
</organism>
<dbReference type="GO" id="GO:0006281">
    <property type="term" value="P:DNA repair"/>
    <property type="evidence" value="ECO:0007669"/>
    <property type="project" value="InterPro"/>
</dbReference>
<protein>
    <recommendedName>
        <fullName evidence="3">Iron-sulfur cluster loop</fullName>
    </recommendedName>
</protein>
<name>A0A8E7AVY1_9EURY</name>
<dbReference type="KEGG" id="mrtj:KHC33_14930"/>